<protein>
    <submittedName>
        <fullName evidence="3">Uncharacterized protein</fullName>
    </submittedName>
</protein>
<reference evidence="3" key="1">
    <citation type="submission" date="2022-11" db="UniProtKB">
        <authorList>
            <consortium name="WormBaseParasite"/>
        </authorList>
    </citation>
    <scope>IDENTIFICATION</scope>
</reference>
<proteinExistence type="predicted"/>
<accession>A0A915N785</accession>
<dbReference type="WBParaSite" id="scaffold750_cov194.g1727">
    <property type="protein sequence ID" value="scaffold750_cov194.g1727"/>
    <property type="gene ID" value="scaffold750_cov194.g1727"/>
</dbReference>
<evidence type="ECO:0000256" key="1">
    <source>
        <dbReference type="SAM" id="MobiDB-lite"/>
    </source>
</evidence>
<organism evidence="2 3">
    <name type="scientific">Meloidogyne javanica</name>
    <name type="common">Root-knot nematode worm</name>
    <dbReference type="NCBI Taxonomy" id="6303"/>
    <lineage>
        <taxon>Eukaryota</taxon>
        <taxon>Metazoa</taxon>
        <taxon>Ecdysozoa</taxon>
        <taxon>Nematoda</taxon>
        <taxon>Chromadorea</taxon>
        <taxon>Rhabditida</taxon>
        <taxon>Tylenchina</taxon>
        <taxon>Tylenchomorpha</taxon>
        <taxon>Tylenchoidea</taxon>
        <taxon>Meloidogynidae</taxon>
        <taxon>Meloidogyninae</taxon>
        <taxon>Meloidogyne</taxon>
        <taxon>Meloidogyne incognita group</taxon>
    </lineage>
</organism>
<sequence length="141" mass="16485">MLGNRNKELRKNINRITINLLLDDERKHKYLFSGFFYNILNNNYDPIADEIKQMIFYRMQEMCSKYGDTSSWGYLHQHNYGYLTGYGNQQISSHHPAFVDYTGSGHQPYTGHHEGDMGIQGDSGYHGEEDMDTKEEGRFDD</sequence>
<keyword evidence="2" id="KW-1185">Reference proteome</keyword>
<evidence type="ECO:0000313" key="3">
    <source>
        <dbReference type="WBParaSite" id="scaffold750_cov194.g1727"/>
    </source>
</evidence>
<name>A0A915N785_MELJA</name>
<dbReference type="Proteomes" id="UP000887561">
    <property type="component" value="Unplaced"/>
</dbReference>
<dbReference type="AlphaFoldDB" id="A0A915N785"/>
<feature type="region of interest" description="Disordered" evidence="1">
    <location>
        <begin position="109"/>
        <end position="141"/>
    </location>
</feature>
<evidence type="ECO:0000313" key="2">
    <source>
        <dbReference type="Proteomes" id="UP000887561"/>
    </source>
</evidence>